<dbReference type="RefSeq" id="WP_062282702.1">
    <property type="nucleotide sequence ID" value="NZ_LTBC01000003.1"/>
</dbReference>
<reference evidence="1 2" key="1">
    <citation type="submission" date="2016-02" db="EMBL/GenBank/DDBJ databases">
        <title>Genome sequence of Moorella mulderi DSM 14980.</title>
        <authorList>
            <person name="Poehlein A."/>
            <person name="Daniel R."/>
        </authorList>
    </citation>
    <scope>NUCLEOTIDE SEQUENCE [LARGE SCALE GENOMIC DNA]</scope>
    <source>
        <strain evidence="1 2">DSM 14980</strain>
    </source>
</reference>
<keyword evidence="2" id="KW-1185">Reference proteome</keyword>
<protein>
    <recommendedName>
        <fullName evidence="3">DUF2007 domain-containing protein</fullName>
    </recommendedName>
</protein>
<dbReference type="Proteomes" id="UP000075670">
    <property type="component" value="Unassembled WGS sequence"/>
</dbReference>
<organism evidence="1 2">
    <name type="scientific">Moorella mulderi DSM 14980</name>
    <dbReference type="NCBI Taxonomy" id="1122241"/>
    <lineage>
        <taxon>Bacteria</taxon>
        <taxon>Bacillati</taxon>
        <taxon>Bacillota</taxon>
        <taxon>Clostridia</taxon>
        <taxon>Neomoorellales</taxon>
        <taxon>Neomoorellaceae</taxon>
        <taxon>Neomoorella</taxon>
    </lineage>
</organism>
<evidence type="ECO:0000313" key="1">
    <source>
        <dbReference type="EMBL" id="KYH32564.1"/>
    </source>
</evidence>
<evidence type="ECO:0000313" key="2">
    <source>
        <dbReference type="Proteomes" id="UP000075670"/>
    </source>
</evidence>
<dbReference type="AlphaFoldDB" id="A0A151AY35"/>
<comment type="caution">
    <text evidence="1">The sequence shown here is derived from an EMBL/GenBank/DDBJ whole genome shotgun (WGS) entry which is preliminary data.</text>
</comment>
<dbReference type="EMBL" id="LTBC01000003">
    <property type="protein sequence ID" value="KYH32564.1"/>
    <property type="molecule type" value="Genomic_DNA"/>
</dbReference>
<sequence length="79" mass="8436">MPDGWVTVAVRERVEALMVQGLLAAAGLPVRLVGEALWNIYGFHSGPMGQVQIQVPAEAAGQARDILAARFQGEAAHDR</sequence>
<dbReference type="OrthoDB" id="1726791at2"/>
<evidence type="ECO:0008006" key="3">
    <source>
        <dbReference type="Google" id="ProtNLM"/>
    </source>
</evidence>
<name>A0A151AY35_9FIRM</name>
<proteinExistence type="predicted"/>
<gene>
    <name evidence="1" type="ORF">MOMUL_11660</name>
</gene>
<dbReference type="PATRIC" id="fig|1122241.3.peg.1225"/>
<accession>A0A151AY35</accession>